<dbReference type="Proteomes" id="UP000265520">
    <property type="component" value="Unassembled WGS sequence"/>
</dbReference>
<dbReference type="EMBL" id="LXQA010755729">
    <property type="protein sequence ID" value="MCI69425.1"/>
    <property type="molecule type" value="Genomic_DNA"/>
</dbReference>
<evidence type="ECO:0000313" key="2">
    <source>
        <dbReference type="Proteomes" id="UP000265520"/>
    </source>
</evidence>
<proteinExistence type="predicted"/>
<accession>A0A392UCG9</accession>
<organism evidence="1 2">
    <name type="scientific">Trifolium medium</name>
    <dbReference type="NCBI Taxonomy" id="97028"/>
    <lineage>
        <taxon>Eukaryota</taxon>
        <taxon>Viridiplantae</taxon>
        <taxon>Streptophyta</taxon>
        <taxon>Embryophyta</taxon>
        <taxon>Tracheophyta</taxon>
        <taxon>Spermatophyta</taxon>
        <taxon>Magnoliopsida</taxon>
        <taxon>eudicotyledons</taxon>
        <taxon>Gunneridae</taxon>
        <taxon>Pentapetalae</taxon>
        <taxon>rosids</taxon>
        <taxon>fabids</taxon>
        <taxon>Fabales</taxon>
        <taxon>Fabaceae</taxon>
        <taxon>Papilionoideae</taxon>
        <taxon>50 kb inversion clade</taxon>
        <taxon>NPAAA clade</taxon>
        <taxon>Hologalegina</taxon>
        <taxon>IRL clade</taxon>
        <taxon>Trifolieae</taxon>
        <taxon>Trifolium</taxon>
    </lineage>
</organism>
<feature type="non-terminal residue" evidence="1">
    <location>
        <position position="22"/>
    </location>
</feature>
<reference evidence="1 2" key="1">
    <citation type="journal article" date="2018" name="Front. Plant Sci.">
        <title>Red Clover (Trifolium pratense) and Zigzag Clover (T. medium) - A Picture of Genomic Similarities and Differences.</title>
        <authorList>
            <person name="Dluhosova J."/>
            <person name="Istvanek J."/>
            <person name="Nedelnik J."/>
            <person name="Repkova J."/>
        </authorList>
    </citation>
    <scope>NUCLEOTIDE SEQUENCE [LARGE SCALE GENOMIC DNA]</scope>
    <source>
        <strain evidence="2">cv. 10/8</strain>
        <tissue evidence="1">Leaf</tissue>
    </source>
</reference>
<dbReference type="AlphaFoldDB" id="A0A392UCG9"/>
<sequence length="22" mass="2492">MLAHRAFQRGLSLSLAEAMNFQ</sequence>
<comment type="caution">
    <text evidence="1">The sequence shown here is derived from an EMBL/GenBank/DDBJ whole genome shotgun (WGS) entry which is preliminary data.</text>
</comment>
<evidence type="ECO:0000313" key="1">
    <source>
        <dbReference type="EMBL" id="MCI69425.1"/>
    </source>
</evidence>
<protein>
    <submittedName>
        <fullName evidence="1">Uncharacterized protein</fullName>
    </submittedName>
</protein>
<name>A0A392UCG9_9FABA</name>
<keyword evidence="2" id="KW-1185">Reference proteome</keyword>